<accession>A0A239FGH8</accession>
<evidence type="ECO:0000256" key="1">
    <source>
        <dbReference type="ARBA" id="ARBA00009129"/>
    </source>
</evidence>
<evidence type="ECO:0000313" key="3">
    <source>
        <dbReference type="EMBL" id="SDI07484.1"/>
    </source>
</evidence>
<dbReference type="PANTHER" id="PTHR34977">
    <property type="entry name" value="UPF0337 PROTEIN YJBJ"/>
    <property type="match status" value="1"/>
</dbReference>
<reference evidence="3 6" key="1">
    <citation type="submission" date="2016-10" db="EMBL/GenBank/DDBJ databases">
        <authorList>
            <person name="de Groot N.N."/>
        </authorList>
    </citation>
    <scope>NUCLEOTIDE SEQUENCE [LARGE SCALE GENOMIC DNA]</scope>
    <source>
        <strain evidence="3 6">CCM 7361</strain>
    </source>
</reference>
<dbReference type="InterPro" id="IPR050423">
    <property type="entry name" value="UPF0337_stress_rsp"/>
</dbReference>
<dbReference type="EMBL" id="FZPC01000003">
    <property type="protein sequence ID" value="SNS56029.1"/>
    <property type="molecule type" value="Genomic_DNA"/>
</dbReference>
<reference evidence="4 5" key="2">
    <citation type="submission" date="2017-06" db="EMBL/GenBank/DDBJ databases">
        <authorList>
            <person name="Varghese N."/>
            <person name="Submissions S."/>
        </authorList>
    </citation>
    <scope>NUCLEOTIDE SEQUENCE [LARGE SCALE GENOMIC DNA]</scope>
    <source>
        <strain evidence="4 5">RLD-1</strain>
    </source>
</reference>
<dbReference type="InterPro" id="IPR036629">
    <property type="entry name" value="YjbJ_sf"/>
</dbReference>
<keyword evidence="5" id="KW-1185">Reference proteome</keyword>
<dbReference type="InterPro" id="IPR008462">
    <property type="entry name" value="CsbD"/>
</dbReference>
<evidence type="ECO:0000313" key="5">
    <source>
        <dbReference type="Proteomes" id="UP000198309"/>
    </source>
</evidence>
<dbReference type="Gene3D" id="1.10.1470.10">
    <property type="entry name" value="YjbJ"/>
    <property type="match status" value="1"/>
</dbReference>
<proteinExistence type="inferred from homology"/>
<dbReference type="Proteomes" id="UP000198309">
    <property type="component" value="Unassembled WGS sequence"/>
</dbReference>
<evidence type="ECO:0000259" key="2">
    <source>
        <dbReference type="Pfam" id="PF05532"/>
    </source>
</evidence>
<dbReference type="PANTHER" id="PTHR34977:SF1">
    <property type="entry name" value="UPF0337 PROTEIN YJBJ"/>
    <property type="match status" value="1"/>
</dbReference>
<comment type="similarity">
    <text evidence="1">Belongs to the UPF0337 (CsbD) family.</text>
</comment>
<name>A0A239FGH8_9PSED</name>
<dbReference type="InterPro" id="IPR026042">
    <property type="entry name" value="YjbJ"/>
</dbReference>
<dbReference type="Proteomes" id="UP000199693">
    <property type="component" value="Unassembled WGS sequence"/>
</dbReference>
<organism evidence="3 6">
    <name type="scientific">Pseudomonas delhiensis</name>
    <dbReference type="NCBI Taxonomy" id="366289"/>
    <lineage>
        <taxon>Bacteria</taxon>
        <taxon>Pseudomonadati</taxon>
        <taxon>Pseudomonadota</taxon>
        <taxon>Gammaproteobacteria</taxon>
        <taxon>Pseudomonadales</taxon>
        <taxon>Pseudomonadaceae</taxon>
        <taxon>Pseudomonas</taxon>
    </lineage>
</organism>
<sequence>MNTDVIKGKWKQLSGTLREKWGKLTDDDLKVADGHAEYLVGKLQERYGWSRDRAEQEVRDFSDRL</sequence>
<dbReference type="AlphaFoldDB" id="A0A239FGH8"/>
<evidence type="ECO:0000313" key="4">
    <source>
        <dbReference type="EMBL" id="SNS56029.1"/>
    </source>
</evidence>
<feature type="domain" description="CsbD-like" evidence="2">
    <location>
        <begin position="4"/>
        <end position="55"/>
    </location>
</feature>
<dbReference type="RefSeq" id="WP_089390242.1">
    <property type="nucleotide sequence ID" value="NZ_FNEC01000002.1"/>
</dbReference>
<evidence type="ECO:0000313" key="6">
    <source>
        <dbReference type="Proteomes" id="UP000199693"/>
    </source>
</evidence>
<dbReference type="PIRSF" id="PIRSF039008">
    <property type="entry name" value="YjbJ"/>
    <property type="match status" value="1"/>
</dbReference>
<dbReference type="SUPFAM" id="SSF69047">
    <property type="entry name" value="Hypothetical protein YjbJ"/>
    <property type="match status" value="1"/>
</dbReference>
<dbReference type="EMBL" id="FNEC01000002">
    <property type="protein sequence ID" value="SDI07484.1"/>
    <property type="molecule type" value="Genomic_DNA"/>
</dbReference>
<gene>
    <name evidence="3" type="ORF">SAMN05216189_100246</name>
    <name evidence="4" type="ORF">SAMN06295949_103212</name>
</gene>
<protein>
    <submittedName>
        <fullName evidence="3">Uncharacterized conserved protein YjbJ, UPF0337 family</fullName>
    </submittedName>
</protein>
<dbReference type="Pfam" id="PF05532">
    <property type="entry name" value="CsbD"/>
    <property type="match status" value="1"/>
</dbReference>